<dbReference type="PANTHER" id="PTHR16154">
    <property type="entry name" value="NEURABIN"/>
    <property type="match status" value="1"/>
</dbReference>
<keyword evidence="1" id="KW-0597">Phosphoprotein</keyword>
<organism evidence="4 5">
    <name type="scientific">Loxodonta africana</name>
    <name type="common">African elephant</name>
    <dbReference type="NCBI Taxonomy" id="9785"/>
    <lineage>
        <taxon>Eukaryota</taxon>
        <taxon>Metazoa</taxon>
        <taxon>Chordata</taxon>
        <taxon>Craniata</taxon>
        <taxon>Vertebrata</taxon>
        <taxon>Euteleostomi</taxon>
        <taxon>Mammalia</taxon>
        <taxon>Eutheria</taxon>
        <taxon>Afrotheria</taxon>
        <taxon>Proboscidea</taxon>
        <taxon>Elephantidae</taxon>
        <taxon>Loxodonta</taxon>
    </lineage>
</organism>
<dbReference type="Ensembl" id="ENSLAFT00000025535.1">
    <property type="protein sequence ID" value="ENSLAFP00000024042.1"/>
    <property type="gene ID" value="ENSLAFG00000005029.3"/>
</dbReference>
<protein>
    <submittedName>
        <fullName evidence="4">Protein phosphatase 1 regulatory subunit 9A</fullName>
    </submittedName>
</protein>
<dbReference type="GO" id="GO:0014069">
    <property type="term" value="C:postsynaptic density"/>
    <property type="evidence" value="ECO:0007669"/>
    <property type="project" value="TreeGrafter"/>
</dbReference>
<proteinExistence type="predicted"/>
<dbReference type="GO" id="GO:0019722">
    <property type="term" value="P:calcium-mediated signaling"/>
    <property type="evidence" value="ECO:0007669"/>
    <property type="project" value="TreeGrafter"/>
</dbReference>
<evidence type="ECO:0000256" key="1">
    <source>
        <dbReference type="ARBA" id="ARBA00022553"/>
    </source>
</evidence>
<dbReference type="AlphaFoldDB" id="G3U884"/>
<dbReference type="GeneTree" id="ENSGT00940000155538"/>
<dbReference type="GO" id="GO:0007015">
    <property type="term" value="P:actin filament organization"/>
    <property type="evidence" value="ECO:0007669"/>
    <property type="project" value="TreeGrafter"/>
</dbReference>
<reference evidence="4" key="2">
    <citation type="submission" date="2025-08" db="UniProtKB">
        <authorList>
            <consortium name="Ensembl"/>
        </authorList>
    </citation>
    <scope>IDENTIFICATION</scope>
    <source>
        <strain evidence="4">Isolate ISIS603380</strain>
    </source>
</reference>
<evidence type="ECO:0000313" key="4">
    <source>
        <dbReference type="Ensembl" id="ENSLAFP00000024042.1"/>
    </source>
</evidence>
<gene>
    <name evidence="4" type="primary">PPP1R9A</name>
</gene>
<dbReference type="GO" id="GO:0030425">
    <property type="term" value="C:dendrite"/>
    <property type="evidence" value="ECO:0007669"/>
    <property type="project" value="TreeGrafter"/>
</dbReference>
<feature type="coiled-coil region" evidence="3">
    <location>
        <begin position="19"/>
        <end position="95"/>
    </location>
</feature>
<keyword evidence="2 3" id="KW-0175">Coiled coil</keyword>
<keyword evidence="5" id="KW-1185">Reference proteome</keyword>
<dbReference type="PANTHER" id="PTHR16154:SF22">
    <property type="entry name" value="NEURABIN-1"/>
    <property type="match status" value="1"/>
</dbReference>
<reference evidence="4 5" key="1">
    <citation type="submission" date="2009-06" db="EMBL/GenBank/DDBJ databases">
        <title>The Genome Sequence of Loxodonta africana (African elephant).</title>
        <authorList>
            <person name="Di Palma F."/>
            <person name="Heiman D."/>
            <person name="Young S."/>
            <person name="Johnson J."/>
            <person name="Lander E.S."/>
            <person name="Lindblad-Toh K."/>
        </authorList>
    </citation>
    <scope>NUCLEOTIDE SEQUENCE [LARGE SCALE GENOMIC DNA]</scope>
    <source>
        <strain evidence="4 5">Isolate ISIS603380</strain>
    </source>
</reference>
<evidence type="ECO:0000256" key="3">
    <source>
        <dbReference type="SAM" id="Coils"/>
    </source>
</evidence>
<dbReference type="Proteomes" id="UP000007646">
    <property type="component" value="Unassembled WGS sequence"/>
</dbReference>
<reference evidence="4" key="3">
    <citation type="submission" date="2025-09" db="UniProtKB">
        <authorList>
            <consortium name="Ensembl"/>
        </authorList>
    </citation>
    <scope>IDENTIFICATION</scope>
    <source>
        <strain evidence="4">Isolate ISIS603380</strain>
    </source>
</reference>
<accession>G3U884</accession>
<dbReference type="GO" id="GO:0015629">
    <property type="term" value="C:actin cytoskeleton"/>
    <property type="evidence" value="ECO:0007669"/>
    <property type="project" value="TreeGrafter"/>
</dbReference>
<dbReference type="GO" id="GO:0051015">
    <property type="term" value="F:actin filament binding"/>
    <property type="evidence" value="ECO:0007669"/>
    <property type="project" value="TreeGrafter"/>
</dbReference>
<name>G3U884_LOXAF</name>
<dbReference type="HOGENOM" id="CLU_1323558_0_0_1"/>
<evidence type="ECO:0000313" key="5">
    <source>
        <dbReference type="Proteomes" id="UP000007646"/>
    </source>
</evidence>
<sequence>VFAVLVPDDPCLGFCFIQLQAAENEKVRWELEKNQLQQNIEENKERMLKLESYWIEAQTLCHTVNEHLKETQTQYQALEKKYNKAKKLIKDFQQKELDFIKRQEAERKKIEDLEKAHLVEVQGLQVRIRDLEAEVFRLLKQNGTQVNNNNNIFERRTSLGDVSKGDTMENLDVKQTSYQDGLSQGLFNVTTEIVFNEPLKRLNIENFH</sequence>
<dbReference type="GO" id="GO:0031175">
    <property type="term" value="P:neuron projection development"/>
    <property type="evidence" value="ECO:0007669"/>
    <property type="project" value="TreeGrafter"/>
</dbReference>
<dbReference type="InterPro" id="IPR043446">
    <property type="entry name" value="Neurabin-like"/>
</dbReference>
<evidence type="ECO:0000256" key="2">
    <source>
        <dbReference type="ARBA" id="ARBA00023054"/>
    </source>
</evidence>
<dbReference type="GO" id="GO:0005737">
    <property type="term" value="C:cytoplasm"/>
    <property type="evidence" value="ECO:0007669"/>
    <property type="project" value="TreeGrafter"/>
</dbReference>